<organism evidence="1 2">
    <name type="scientific">Methanocella conradii (strain DSM 24694 / JCM 17849 / CGMCC 1.5162 / HZ254)</name>
    <dbReference type="NCBI Taxonomy" id="1041930"/>
    <lineage>
        <taxon>Archaea</taxon>
        <taxon>Methanobacteriati</taxon>
        <taxon>Methanobacteriota</taxon>
        <taxon>Stenosarchaea group</taxon>
        <taxon>Methanomicrobia</taxon>
        <taxon>Methanocellales</taxon>
        <taxon>Methanocellaceae</taxon>
        <taxon>Methanocella</taxon>
    </lineage>
</organism>
<name>H8I4Y9_METCZ</name>
<dbReference type="OrthoDB" id="385645at2157"/>
<dbReference type="KEGG" id="mez:Mtc_2350"/>
<evidence type="ECO:0000313" key="2">
    <source>
        <dbReference type="Proteomes" id="UP000005233"/>
    </source>
</evidence>
<gene>
    <name evidence="1" type="ordered locus">Mtc_2350</name>
</gene>
<dbReference type="RefSeq" id="WP_014406914.1">
    <property type="nucleotide sequence ID" value="NC_017034.1"/>
</dbReference>
<dbReference type="AlphaFoldDB" id="H8I4Y9"/>
<dbReference type="eggNOG" id="arCOG11660">
    <property type="taxonomic scope" value="Archaea"/>
</dbReference>
<accession>H8I4Y9</accession>
<reference evidence="1 2" key="1">
    <citation type="journal article" date="2012" name="J. Bacteriol.">
        <title>Complete genome sequence of a thermophilic methanogen, Methanocella conradii HZ254, isolated from Chinese rice field soil.</title>
        <authorList>
            <person name="Lu Z."/>
            <person name="Lu Y."/>
        </authorList>
    </citation>
    <scope>NUCLEOTIDE SEQUENCE [LARGE SCALE GENOMIC DNA]</scope>
    <source>
        <strain evidence="2">DSM 24694 / JCM 17849 / CGMCC 1.5162 / HZ254</strain>
    </source>
</reference>
<keyword evidence="2" id="KW-1185">Reference proteome</keyword>
<dbReference type="HOGENOM" id="CLU_1507377_0_0_2"/>
<dbReference type="GeneID" id="11972525"/>
<dbReference type="Proteomes" id="UP000005233">
    <property type="component" value="Chromosome"/>
</dbReference>
<protein>
    <submittedName>
        <fullName evidence="1">Uncharacterized protein</fullName>
    </submittedName>
</protein>
<proteinExistence type="predicted"/>
<dbReference type="STRING" id="1041930.Mtc_2350"/>
<dbReference type="EMBL" id="CP003243">
    <property type="protein sequence ID" value="AFD01083.1"/>
    <property type="molecule type" value="Genomic_DNA"/>
</dbReference>
<evidence type="ECO:0000313" key="1">
    <source>
        <dbReference type="EMBL" id="AFD01083.1"/>
    </source>
</evidence>
<sequence>MIKVSKAFVLILAAFMLPVISSVAAGAFAFSVPQLTVVAGPGLGGGPTVFNTYSHDLTTLGTGVATDAIANAYAAPSAGSSWGTAPGWIPPLGPACPPIPGCPGGIPFGFGPFVGPSAFAANPVAADQAANAQLSSQALEDNTFATSFYTAGGLSPFAGLCNSCIAGNAPQQFTLQFF</sequence>